<dbReference type="PANTHER" id="PTHR42951">
    <property type="entry name" value="METALLO-BETA-LACTAMASE DOMAIN-CONTAINING"/>
    <property type="match status" value="1"/>
</dbReference>
<name>A0A841JZ86_9BACT</name>
<evidence type="ECO:0000256" key="1">
    <source>
        <dbReference type="ARBA" id="ARBA00005250"/>
    </source>
</evidence>
<organism evidence="3 4">
    <name type="scientific">Silvibacterium bohemicum</name>
    <dbReference type="NCBI Taxonomy" id="1577686"/>
    <lineage>
        <taxon>Bacteria</taxon>
        <taxon>Pseudomonadati</taxon>
        <taxon>Acidobacteriota</taxon>
        <taxon>Terriglobia</taxon>
        <taxon>Terriglobales</taxon>
        <taxon>Acidobacteriaceae</taxon>
        <taxon>Silvibacterium</taxon>
    </lineage>
</organism>
<dbReference type="OrthoDB" id="2273115at2"/>
<accession>A0A841JZ86</accession>
<comment type="similarity">
    <text evidence="1">Belongs to the metallo-beta-lactamase superfamily. Class-B beta-lactamase family.</text>
</comment>
<protein>
    <submittedName>
        <fullName evidence="3">Glyoxylase-like metal-dependent hydrolase (Beta-lactamase superfamily II)</fullName>
    </submittedName>
</protein>
<evidence type="ECO:0000313" key="4">
    <source>
        <dbReference type="Proteomes" id="UP000538666"/>
    </source>
</evidence>
<dbReference type="Gene3D" id="3.60.15.10">
    <property type="entry name" value="Ribonuclease Z/Hydroxyacylglutathione hydrolase-like"/>
    <property type="match status" value="1"/>
</dbReference>
<dbReference type="AlphaFoldDB" id="A0A841JZ86"/>
<keyword evidence="4" id="KW-1185">Reference proteome</keyword>
<gene>
    <name evidence="3" type="ORF">HNQ77_004774</name>
</gene>
<dbReference type="Proteomes" id="UP000538666">
    <property type="component" value="Unassembled WGS sequence"/>
</dbReference>
<sequence>MHGSVTTIQRNGLKVHTYAAPEAGWVVNTHIIELASQLLVVDAQYTLDFAEEVVAFAATLNKPITRLYVTHYHPDHLLGAAAFGLPIHGLAEVARKIDQVGDRVAGEERAKVGDRIPDHAERISEIVQEGEERIDGTLLRHVALRHAETADALVIALPEHDILITQDLLYHQVHVFVGELAFESWRAALSTFSTLNFGTLLPGHGNPGDAALWTHMRDYLDVAERTWKTSDGAEAFHRQMVALFPDHRGARLLQHEGRFLYK</sequence>
<dbReference type="GO" id="GO:0016787">
    <property type="term" value="F:hydrolase activity"/>
    <property type="evidence" value="ECO:0007669"/>
    <property type="project" value="UniProtKB-KW"/>
</dbReference>
<dbReference type="RefSeq" id="WP_050061331.1">
    <property type="nucleotide sequence ID" value="NZ_JACHEK010000011.1"/>
</dbReference>
<proteinExistence type="inferred from homology"/>
<dbReference type="GO" id="GO:0017001">
    <property type="term" value="P:antibiotic catabolic process"/>
    <property type="evidence" value="ECO:0007669"/>
    <property type="project" value="UniProtKB-ARBA"/>
</dbReference>
<dbReference type="PANTHER" id="PTHR42951:SF4">
    <property type="entry name" value="ACYL-COENZYME A THIOESTERASE MBLAC2"/>
    <property type="match status" value="1"/>
</dbReference>
<keyword evidence="3" id="KW-0378">Hydrolase</keyword>
<reference evidence="3 4" key="1">
    <citation type="submission" date="2020-08" db="EMBL/GenBank/DDBJ databases">
        <title>Genomic Encyclopedia of Type Strains, Phase IV (KMG-IV): sequencing the most valuable type-strain genomes for metagenomic binning, comparative biology and taxonomic classification.</title>
        <authorList>
            <person name="Goeker M."/>
        </authorList>
    </citation>
    <scope>NUCLEOTIDE SEQUENCE [LARGE SCALE GENOMIC DNA]</scope>
    <source>
        <strain evidence="3 4">DSM 103733</strain>
    </source>
</reference>
<dbReference type="InterPro" id="IPR001279">
    <property type="entry name" value="Metallo-B-lactamas"/>
</dbReference>
<dbReference type="InterPro" id="IPR050855">
    <property type="entry name" value="NDM-1-like"/>
</dbReference>
<dbReference type="EMBL" id="JACHEK010000011">
    <property type="protein sequence ID" value="MBB6146793.1"/>
    <property type="molecule type" value="Genomic_DNA"/>
</dbReference>
<feature type="domain" description="Metallo-beta-lactamase" evidence="2">
    <location>
        <begin position="26"/>
        <end position="204"/>
    </location>
</feature>
<dbReference type="SMART" id="SM00849">
    <property type="entry name" value="Lactamase_B"/>
    <property type="match status" value="1"/>
</dbReference>
<dbReference type="InterPro" id="IPR036866">
    <property type="entry name" value="RibonucZ/Hydroxyglut_hydro"/>
</dbReference>
<dbReference type="SUPFAM" id="SSF56281">
    <property type="entry name" value="Metallo-hydrolase/oxidoreductase"/>
    <property type="match status" value="1"/>
</dbReference>
<evidence type="ECO:0000313" key="3">
    <source>
        <dbReference type="EMBL" id="MBB6146793.1"/>
    </source>
</evidence>
<comment type="caution">
    <text evidence="3">The sequence shown here is derived from an EMBL/GenBank/DDBJ whole genome shotgun (WGS) entry which is preliminary data.</text>
</comment>
<dbReference type="Pfam" id="PF00753">
    <property type="entry name" value="Lactamase_B"/>
    <property type="match status" value="1"/>
</dbReference>
<evidence type="ECO:0000259" key="2">
    <source>
        <dbReference type="SMART" id="SM00849"/>
    </source>
</evidence>